<feature type="transmembrane region" description="Helical" evidence="7">
    <location>
        <begin position="227"/>
        <end position="249"/>
    </location>
</feature>
<dbReference type="Pfam" id="PF00335">
    <property type="entry name" value="Tetraspanin"/>
    <property type="match status" value="1"/>
</dbReference>
<comment type="caution">
    <text evidence="8">The sequence shown here is derived from an EMBL/GenBank/DDBJ whole genome shotgun (WGS) entry which is preliminary data.</text>
</comment>
<feature type="transmembrane region" description="Helical" evidence="7">
    <location>
        <begin position="107"/>
        <end position="128"/>
    </location>
</feature>
<dbReference type="CDD" id="cd03127">
    <property type="entry name" value="tetraspanin_LEL"/>
    <property type="match status" value="1"/>
</dbReference>
<proteinExistence type="inferred from homology"/>
<dbReference type="Gene3D" id="1.10.1450.10">
    <property type="entry name" value="Tetraspanin"/>
    <property type="match status" value="1"/>
</dbReference>
<dbReference type="InterPro" id="IPR000301">
    <property type="entry name" value="Tetraspanin_animals"/>
</dbReference>
<keyword evidence="4 7" id="KW-1133">Transmembrane helix</keyword>
<dbReference type="EMBL" id="JBJKFK010001721">
    <property type="protein sequence ID" value="KAL3312382.1"/>
    <property type="molecule type" value="Genomic_DNA"/>
</dbReference>
<gene>
    <name evidence="8" type="primary">TSP66E_4</name>
    <name evidence="8" type="ORF">Ciccas_009023</name>
</gene>
<evidence type="ECO:0000256" key="7">
    <source>
        <dbReference type="RuleBase" id="RU361218"/>
    </source>
</evidence>
<keyword evidence="3 7" id="KW-0812">Transmembrane</keyword>
<name>A0ABD2PZN3_9PLAT</name>
<accession>A0ABD2PZN3</accession>
<dbReference type="SUPFAM" id="SSF48652">
    <property type="entry name" value="Tetraspanin"/>
    <property type="match status" value="1"/>
</dbReference>
<comment type="subcellular location">
    <subcellularLocation>
        <location evidence="1 7">Membrane</location>
        <topology evidence="1 7">Multi-pass membrane protein</topology>
    </subcellularLocation>
</comment>
<keyword evidence="5 7" id="KW-0472">Membrane</keyword>
<evidence type="ECO:0000256" key="3">
    <source>
        <dbReference type="ARBA" id="ARBA00022692"/>
    </source>
</evidence>
<dbReference type="PANTHER" id="PTHR19282:SF456">
    <property type="entry name" value="CD63 MOLECULE"/>
    <property type="match status" value="1"/>
</dbReference>
<feature type="transmembrane region" description="Helical" evidence="7">
    <location>
        <begin position="76"/>
        <end position="95"/>
    </location>
</feature>
<sequence length="256" mass="28239">MTAACGLLSFILGLFNLVMLACGSVIIWAGYMINFNPEKFMALITKISKSLGELFTMAENNTAVLEEIGKTLDAKLGIAFIILGVVVVLIGFFGLFSAVCQLGVFEIPYMIFMGVLLIALITMTSIFATRTDLTREVIGNAEYKLFKTMYNSKESSGFTRLWDRLQRETQCCGVHNYTDYQVNNLAVPDSCCKTSNCQVNLSRDNSYIDSGCEEKIWNSIKRDYTNILIGMGITCAIVAVPLLIVLITACQKKSTG</sequence>
<keyword evidence="6" id="KW-1015">Disulfide bond</keyword>
<feature type="disulfide bond" evidence="6">
    <location>
        <begin position="171"/>
        <end position="212"/>
    </location>
</feature>
<evidence type="ECO:0000256" key="4">
    <source>
        <dbReference type="ARBA" id="ARBA00022989"/>
    </source>
</evidence>
<feature type="transmembrane region" description="Helical" evidence="7">
    <location>
        <begin position="6"/>
        <end position="31"/>
    </location>
</feature>
<evidence type="ECO:0000256" key="1">
    <source>
        <dbReference type="ARBA" id="ARBA00004141"/>
    </source>
</evidence>
<comment type="similarity">
    <text evidence="2 7">Belongs to the tetraspanin (TM4SF) family.</text>
</comment>
<protein>
    <recommendedName>
        <fullName evidence="7">Tetraspanin</fullName>
    </recommendedName>
</protein>
<evidence type="ECO:0000256" key="6">
    <source>
        <dbReference type="PIRSR" id="PIRSR002419-1"/>
    </source>
</evidence>
<dbReference type="InterPro" id="IPR018499">
    <property type="entry name" value="Tetraspanin/Peripherin"/>
</dbReference>
<dbReference type="PANTHER" id="PTHR19282">
    <property type="entry name" value="TETRASPANIN"/>
    <property type="match status" value="1"/>
</dbReference>
<organism evidence="8 9">
    <name type="scientific">Cichlidogyrus casuarinus</name>
    <dbReference type="NCBI Taxonomy" id="1844966"/>
    <lineage>
        <taxon>Eukaryota</taxon>
        <taxon>Metazoa</taxon>
        <taxon>Spiralia</taxon>
        <taxon>Lophotrochozoa</taxon>
        <taxon>Platyhelminthes</taxon>
        <taxon>Monogenea</taxon>
        <taxon>Monopisthocotylea</taxon>
        <taxon>Dactylogyridea</taxon>
        <taxon>Ancyrocephalidae</taxon>
        <taxon>Cichlidogyrus</taxon>
    </lineage>
</organism>
<evidence type="ECO:0000313" key="8">
    <source>
        <dbReference type="EMBL" id="KAL3312382.1"/>
    </source>
</evidence>
<dbReference type="Proteomes" id="UP001626550">
    <property type="component" value="Unassembled WGS sequence"/>
</dbReference>
<feature type="disulfide bond" evidence="6">
    <location>
        <begin position="172"/>
        <end position="192"/>
    </location>
</feature>
<dbReference type="GO" id="GO:0016020">
    <property type="term" value="C:membrane"/>
    <property type="evidence" value="ECO:0007669"/>
    <property type="project" value="UniProtKB-SubCell"/>
</dbReference>
<evidence type="ECO:0000256" key="5">
    <source>
        <dbReference type="ARBA" id="ARBA00023136"/>
    </source>
</evidence>
<dbReference type="PIRSF" id="PIRSF002419">
    <property type="entry name" value="Tetraspanin"/>
    <property type="match status" value="1"/>
</dbReference>
<evidence type="ECO:0000313" key="9">
    <source>
        <dbReference type="Proteomes" id="UP001626550"/>
    </source>
</evidence>
<evidence type="ECO:0000256" key="2">
    <source>
        <dbReference type="ARBA" id="ARBA00006840"/>
    </source>
</evidence>
<dbReference type="AlphaFoldDB" id="A0ABD2PZN3"/>
<keyword evidence="9" id="KW-1185">Reference proteome</keyword>
<reference evidence="8 9" key="1">
    <citation type="submission" date="2024-11" db="EMBL/GenBank/DDBJ databases">
        <title>Adaptive evolution of stress response genes in parasites aligns with host niche diversity.</title>
        <authorList>
            <person name="Hahn C."/>
            <person name="Resl P."/>
        </authorList>
    </citation>
    <scope>NUCLEOTIDE SEQUENCE [LARGE SCALE GENOMIC DNA]</scope>
    <source>
        <strain evidence="8">EGGRZ-B1_66</strain>
        <tissue evidence="8">Body</tissue>
    </source>
</reference>
<dbReference type="InterPro" id="IPR008952">
    <property type="entry name" value="Tetraspanin_EC2_sf"/>
</dbReference>